<dbReference type="Proteomes" id="UP000076154">
    <property type="component" value="Unassembled WGS sequence"/>
</dbReference>
<feature type="chain" id="PRO_5016661721" evidence="1">
    <location>
        <begin position="22"/>
        <end position="129"/>
    </location>
</feature>
<evidence type="ECO:0000256" key="1">
    <source>
        <dbReference type="SAM" id="SignalP"/>
    </source>
</evidence>
<feature type="signal peptide" evidence="1">
    <location>
        <begin position="1"/>
        <end position="21"/>
    </location>
</feature>
<dbReference type="InParanoid" id="A0A369JY78"/>
<keyword evidence="3" id="KW-1185">Reference proteome</keyword>
<gene>
    <name evidence="2" type="ORF">Hypma_007707</name>
</gene>
<dbReference type="AlphaFoldDB" id="A0A369JY78"/>
<evidence type="ECO:0000313" key="2">
    <source>
        <dbReference type="EMBL" id="RDB25487.1"/>
    </source>
</evidence>
<accession>A0A369JY78</accession>
<keyword evidence="1" id="KW-0732">Signal</keyword>
<sequence length="129" mass="12919">MPSINTILPLALLLGAFTASAAPLNQCVILGVVVADPAADLQALQTANAACAAPPQQLAALENQLRECIIRQGGTPPTNVAPAAAVINPGAPGGPGGPIFSSMLGGMGLRRSFALIDDVRNKLNKSGGK</sequence>
<reference evidence="2" key="1">
    <citation type="submission" date="2018-04" db="EMBL/GenBank/DDBJ databases">
        <title>Whole genome sequencing of Hypsizygus marmoreus.</title>
        <authorList>
            <person name="Choi I.-G."/>
            <person name="Min B."/>
            <person name="Kim J.-G."/>
            <person name="Kim S."/>
            <person name="Oh Y.-L."/>
            <person name="Kong W.-S."/>
            <person name="Park H."/>
            <person name="Jeong J."/>
            <person name="Song E.-S."/>
        </authorList>
    </citation>
    <scope>NUCLEOTIDE SEQUENCE [LARGE SCALE GENOMIC DNA]</scope>
    <source>
        <strain evidence="2">51987-8</strain>
    </source>
</reference>
<protein>
    <submittedName>
        <fullName evidence="2">Uncharacterized protein</fullName>
    </submittedName>
</protein>
<proteinExistence type="predicted"/>
<name>A0A369JY78_HYPMA</name>
<comment type="caution">
    <text evidence="2">The sequence shown here is derived from an EMBL/GenBank/DDBJ whole genome shotgun (WGS) entry which is preliminary data.</text>
</comment>
<organism evidence="2 3">
    <name type="scientific">Hypsizygus marmoreus</name>
    <name type="common">White beech mushroom</name>
    <name type="synonym">Agaricus marmoreus</name>
    <dbReference type="NCBI Taxonomy" id="39966"/>
    <lineage>
        <taxon>Eukaryota</taxon>
        <taxon>Fungi</taxon>
        <taxon>Dikarya</taxon>
        <taxon>Basidiomycota</taxon>
        <taxon>Agaricomycotina</taxon>
        <taxon>Agaricomycetes</taxon>
        <taxon>Agaricomycetidae</taxon>
        <taxon>Agaricales</taxon>
        <taxon>Tricholomatineae</taxon>
        <taxon>Lyophyllaceae</taxon>
        <taxon>Hypsizygus</taxon>
    </lineage>
</organism>
<evidence type="ECO:0000313" key="3">
    <source>
        <dbReference type="Proteomes" id="UP000076154"/>
    </source>
</evidence>
<dbReference type="EMBL" id="LUEZ02000041">
    <property type="protein sequence ID" value="RDB25487.1"/>
    <property type="molecule type" value="Genomic_DNA"/>
</dbReference>